<name>A0A1L5P9P6_RHIET</name>
<evidence type="ECO:0000256" key="3">
    <source>
        <dbReference type="ARBA" id="ARBA00021840"/>
    </source>
</evidence>
<evidence type="ECO:0000313" key="8">
    <source>
        <dbReference type="EMBL" id="APO76898.1"/>
    </source>
</evidence>
<evidence type="ECO:0000256" key="5">
    <source>
        <dbReference type="ARBA" id="ARBA00023172"/>
    </source>
</evidence>
<keyword evidence="7" id="KW-0472">Membrane</keyword>
<dbReference type="RefSeq" id="WP_074063395.1">
    <property type="nucleotide sequence ID" value="NZ_CP017242.1"/>
</dbReference>
<dbReference type="PANTHER" id="PTHR30563:SF0">
    <property type="entry name" value="DNA RECOMBINATION PROTEIN RMUC"/>
    <property type="match status" value="1"/>
</dbReference>
<dbReference type="InterPro" id="IPR003798">
    <property type="entry name" value="DNA_recombination_RmuC"/>
</dbReference>
<evidence type="ECO:0000256" key="1">
    <source>
        <dbReference type="ARBA" id="ARBA00003416"/>
    </source>
</evidence>
<reference evidence="8 9" key="1">
    <citation type="submission" date="2016-09" db="EMBL/GenBank/DDBJ databases">
        <title>The complete genome sequences of Rhizobium gallicum, symbiovars gallicum and phaseoli, symbionts associated to common bean (Phaseolus vulgaris).</title>
        <authorList>
            <person name="Bustos P."/>
            <person name="Santamaria R.I."/>
            <person name="Perez-Carrascal O.M."/>
            <person name="Juarez S."/>
            <person name="Lozano L."/>
            <person name="Martinez-Flores I."/>
            <person name="Martinez-Romero E."/>
            <person name="Cevallos M."/>
            <person name="Romero D."/>
            <person name="Davila G."/>
            <person name="Gonzalez V."/>
        </authorList>
    </citation>
    <scope>NUCLEOTIDE SEQUENCE [LARGE SCALE GENOMIC DNA]</scope>
    <source>
        <strain evidence="8 9">8C-3</strain>
        <plasmid evidence="9">Plasmid prsp8c3a</plasmid>
    </source>
</reference>
<keyword evidence="4 6" id="KW-0175">Coiled coil</keyword>
<comment type="similarity">
    <text evidence="2">Belongs to the RmuC family.</text>
</comment>
<dbReference type="EMBL" id="CP017242">
    <property type="protein sequence ID" value="APO76898.1"/>
    <property type="molecule type" value="Genomic_DNA"/>
</dbReference>
<feature type="transmembrane region" description="Helical" evidence="7">
    <location>
        <begin position="12"/>
        <end position="31"/>
    </location>
</feature>
<dbReference type="SUPFAM" id="SSF58113">
    <property type="entry name" value="Apolipoprotein A-I"/>
    <property type="match status" value="1"/>
</dbReference>
<geneLocation type="plasmid" evidence="9">
    <name>prsp8c3a</name>
</geneLocation>
<gene>
    <name evidence="8" type="ORF">AM571_PA00006</name>
</gene>
<dbReference type="Proteomes" id="UP000185109">
    <property type="component" value="Plasmid pRsp8C3a"/>
</dbReference>
<evidence type="ECO:0000256" key="6">
    <source>
        <dbReference type="SAM" id="Coils"/>
    </source>
</evidence>
<accession>A0A1L5P9P6</accession>
<evidence type="ECO:0000256" key="7">
    <source>
        <dbReference type="SAM" id="Phobius"/>
    </source>
</evidence>
<evidence type="ECO:0000313" key="9">
    <source>
        <dbReference type="Proteomes" id="UP000185109"/>
    </source>
</evidence>
<comment type="function">
    <text evidence="1">Involved in DNA recombination.</text>
</comment>
<keyword evidence="5" id="KW-0233">DNA recombination</keyword>
<feature type="coiled-coil region" evidence="6">
    <location>
        <begin position="65"/>
        <end position="110"/>
    </location>
</feature>
<dbReference type="AlphaFoldDB" id="A0A1L5P9P6"/>
<evidence type="ECO:0000256" key="4">
    <source>
        <dbReference type="ARBA" id="ARBA00023054"/>
    </source>
</evidence>
<organism evidence="8 9">
    <name type="scientific">Rhizobium etli 8C-3</name>
    <dbReference type="NCBI Taxonomy" id="538025"/>
    <lineage>
        <taxon>Bacteria</taxon>
        <taxon>Pseudomonadati</taxon>
        <taxon>Pseudomonadota</taxon>
        <taxon>Alphaproteobacteria</taxon>
        <taxon>Hyphomicrobiales</taxon>
        <taxon>Rhizobiaceae</taxon>
        <taxon>Rhizobium/Agrobacterium group</taxon>
        <taxon>Rhizobium</taxon>
    </lineage>
</organism>
<dbReference type="GO" id="GO:0006310">
    <property type="term" value="P:DNA recombination"/>
    <property type="evidence" value="ECO:0007669"/>
    <property type="project" value="UniProtKB-KW"/>
</dbReference>
<keyword evidence="7" id="KW-0812">Transmembrane</keyword>
<keyword evidence="8" id="KW-0614">Plasmid</keyword>
<keyword evidence="7" id="KW-1133">Transmembrane helix</keyword>
<dbReference type="Pfam" id="PF02646">
    <property type="entry name" value="RmuC"/>
    <property type="match status" value="1"/>
</dbReference>
<sequence length="549" mass="60771">MLVDQEYIQWSLWGAAAFSSFVSLLVVLVIISRFSRLAAKLDADPAAAKLSALEIAQERIERNVRDDLRAAREEGTASAKNLREEVTKSIAALAETLRTQSAEAAKHQKENLDQVSQTLRQMASDSATQFSKNQEALLTTFRELRDQVIQNLDAMKADAGERTKSLTETVTASLDRFAKNSIEQNQQMFDIQRAQHEDFGNRLEALSEKNAQTGEALKLSVENQLGVLRKENGEKLEQMRVTVDEKLQGTLDKRLGDSFKIVSERLEAVHQGLGEMQNLATGVGDLKRVLTNVKSRGSWGEVQLGALLEQILTPAQYVANATTSEFGNERVEYAIRLPGSGESEECLLPIDAKFPIEDYERLQAASEIGDAAAVEEASKALETRIKNSAKDISSKYIRPPKTTDFAVLFLPTEGLYAEIIRRPGLCDDLQRTYRVTVAGPTTLTAILSSLQMGFRTLAIQERSSEVWQVLSAVKEEFGKFGPVLEKVKKKLQEASNQIDNVEVRGRAINRKLRNVEILPANDAQVLIETLEEDIGFDDGDAEADGKLSA</sequence>
<proteinExistence type="inferred from homology"/>
<dbReference type="PANTHER" id="PTHR30563">
    <property type="entry name" value="DNA RECOMBINATION PROTEIN RMUC"/>
    <property type="match status" value="1"/>
</dbReference>
<protein>
    <recommendedName>
        <fullName evidence="3">DNA recombination protein RmuC homolog</fullName>
    </recommendedName>
</protein>
<feature type="coiled-coil region" evidence="6">
    <location>
        <begin position="484"/>
        <end position="511"/>
    </location>
</feature>
<evidence type="ECO:0000256" key="2">
    <source>
        <dbReference type="ARBA" id="ARBA00009840"/>
    </source>
</evidence>